<evidence type="ECO:0000256" key="1">
    <source>
        <dbReference type="ARBA" id="ARBA00008655"/>
    </source>
</evidence>
<gene>
    <name evidence="6" type="ORF">OS242_03145</name>
</gene>
<dbReference type="GO" id="GO:0016746">
    <property type="term" value="F:acyltransferase activity"/>
    <property type="evidence" value="ECO:0007669"/>
    <property type="project" value="UniProtKB-KW"/>
</dbReference>
<dbReference type="Pfam" id="PF01553">
    <property type="entry name" value="Acyltransferase"/>
    <property type="match status" value="1"/>
</dbReference>
<dbReference type="InterPro" id="IPR002123">
    <property type="entry name" value="Plipid/glycerol_acylTrfase"/>
</dbReference>
<dbReference type="EC" id="2.3.1.51" evidence="4"/>
<dbReference type="NCBIfam" id="TIGR00530">
    <property type="entry name" value="AGP_acyltrn"/>
    <property type="match status" value="1"/>
</dbReference>
<keyword evidence="2 4" id="KW-0808">Transferase</keyword>
<dbReference type="SUPFAM" id="SSF69593">
    <property type="entry name" value="Glycerol-3-phosphate (1)-acyltransferase"/>
    <property type="match status" value="1"/>
</dbReference>
<evidence type="ECO:0000256" key="2">
    <source>
        <dbReference type="ARBA" id="ARBA00022679"/>
    </source>
</evidence>
<keyword evidence="4" id="KW-0443">Lipid metabolism</keyword>
<dbReference type="InterPro" id="IPR004552">
    <property type="entry name" value="AGP_acyltrans"/>
</dbReference>
<comment type="caution">
    <text evidence="6">The sequence shown here is derived from an EMBL/GenBank/DDBJ whole genome shotgun (WGS) entry which is preliminary data.</text>
</comment>
<dbReference type="SMART" id="SM00563">
    <property type="entry name" value="PlsC"/>
    <property type="match status" value="1"/>
</dbReference>
<protein>
    <recommendedName>
        <fullName evidence="4">1-acyl-sn-glycerol-3-phosphate acyltransferase</fullName>
        <ecNumber evidence="4">2.3.1.51</ecNumber>
    </recommendedName>
</protein>
<comment type="similarity">
    <text evidence="1 4">Belongs to the 1-acyl-sn-glycerol-3-phosphate acyltransferase family.</text>
</comment>
<feature type="domain" description="Phospholipid/glycerol acyltransferase" evidence="5">
    <location>
        <begin position="34"/>
        <end position="146"/>
    </location>
</feature>
<name>A0ABT3WZL0_9BACL</name>
<dbReference type="RefSeq" id="WP_267150189.1">
    <property type="nucleotide sequence ID" value="NZ_JAPMLT010000001.1"/>
</dbReference>
<comment type="domain">
    <text evidence="4">The HXXXXD motif is essential for acyltransferase activity and may constitute the binding site for the phosphate moiety of the glycerol-3-phosphate.</text>
</comment>
<accession>A0ABT3WZL0</accession>
<dbReference type="EMBL" id="JAPMLT010000001">
    <property type="protein sequence ID" value="MCX7568957.1"/>
    <property type="molecule type" value="Genomic_DNA"/>
</dbReference>
<keyword evidence="3 4" id="KW-0012">Acyltransferase</keyword>
<keyword evidence="7" id="KW-1185">Reference proteome</keyword>
<dbReference type="PANTHER" id="PTHR10434">
    <property type="entry name" value="1-ACYL-SN-GLYCEROL-3-PHOSPHATE ACYLTRANSFERASE"/>
    <property type="match status" value="1"/>
</dbReference>
<evidence type="ECO:0000259" key="5">
    <source>
        <dbReference type="SMART" id="SM00563"/>
    </source>
</evidence>
<dbReference type="PANTHER" id="PTHR10434:SF11">
    <property type="entry name" value="1-ACYL-SN-GLYCEROL-3-PHOSPHATE ACYLTRANSFERASE"/>
    <property type="match status" value="1"/>
</dbReference>
<evidence type="ECO:0000313" key="7">
    <source>
        <dbReference type="Proteomes" id="UP001208017"/>
    </source>
</evidence>
<comment type="catalytic activity">
    <reaction evidence="4">
        <text>a 1-acyl-sn-glycero-3-phosphate + an acyl-CoA = a 1,2-diacyl-sn-glycero-3-phosphate + CoA</text>
        <dbReference type="Rhea" id="RHEA:19709"/>
        <dbReference type="ChEBI" id="CHEBI:57287"/>
        <dbReference type="ChEBI" id="CHEBI:57970"/>
        <dbReference type="ChEBI" id="CHEBI:58342"/>
        <dbReference type="ChEBI" id="CHEBI:58608"/>
        <dbReference type="EC" id="2.3.1.51"/>
    </reaction>
</comment>
<sequence>MLYGFFRALFRGYFQVFHRWQVSGAENVPQNGAVIIAANHISNLDPPLVGSGCRRKVNFMAKAELFKIPVLGWLIRDFGAFPVRRGAGDRAALRTVFKLLDEGQVLGLFPEGTRSKSGEVEEGQSGAATFALRSGATVVPAAIIGPVKLFKPLRLVYGKPVDLSRFQGVKANKEIIAEATEEIMNAIETLIEEHRHR</sequence>
<evidence type="ECO:0000256" key="3">
    <source>
        <dbReference type="ARBA" id="ARBA00023315"/>
    </source>
</evidence>
<organism evidence="6 7">
    <name type="scientific">Tumebacillus lacus</name>
    <dbReference type="NCBI Taxonomy" id="2995335"/>
    <lineage>
        <taxon>Bacteria</taxon>
        <taxon>Bacillati</taxon>
        <taxon>Bacillota</taxon>
        <taxon>Bacilli</taxon>
        <taxon>Bacillales</taxon>
        <taxon>Alicyclobacillaceae</taxon>
        <taxon>Tumebacillus</taxon>
    </lineage>
</organism>
<evidence type="ECO:0000256" key="4">
    <source>
        <dbReference type="RuleBase" id="RU361267"/>
    </source>
</evidence>
<reference evidence="6 7" key="1">
    <citation type="submission" date="2022-11" db="EMBL/GenBank/DDBJ databases">
        <title>Study of microbial diversity in lake waters.</title>
        <authorList>
            <person name="Zhang J."/>
        </authorList>
    </citation>
    <scope>NUCLEOTIDE SEQUENCE [LARGE SCALE GENOMIC DNA]</scope>
    <source>
        <strain evidence="6 7">DT12</strain>
    </source>
</reference>
<dbReference type="Proteomes" id="UP001208017">
    <property type="component" value="Unassembled WGS sequence"/>
</dbReference>
<keyword evidence="4" id="KW-0444">Lipid biosynthesis</keyword>
<keyword evidence="4" id="KW-0594">Phospholipid biosynthesis</keyword>
<evidence type="ECO:0000313" key="6">
    <source>
        <dbReference type="EMBL" id="MCX7568957.1"/>
    </source>
</evidence>
<proteinExistence type="inferred from homology"/>
<dbReference type="CDD" id="cd07989">
    <property type="entry name" value="LPLAT_AGPAT-like"/>
    <property type="match status" value="1"/>
</dbReference>
<keyword evidence="4" id="KW-1208">Phospholipid metabolism</keyword>